<evidence type="ECO:0000256" key="1">
    <source>
        <dbReference type="ARBA" id="ARBA00001541"/>
    </source>
</evidence>
<dbReference type="EC" id="2.1.1.80" evidence="2"/>
<sequence>MLRFEQSKQPAMTTRDFNRLSEYINNAYGIKMPEAKKVMLECRLQKRLAALNMASYKEYCEYLFSEQGMSHEMVHMVDAVTTNKTDFFREPSHFDFLTQQVLPELCEGYNGYKELKVWSAGCSSGEEVYSLAMVLQEFTEMISGTDYHITGTDVSLTMLAKAVEAVYAEDRIADIPMWLRKKYLLRSRDRAKQTIRINAETRARTDFKRLNLMDDTYDVHNKFDVIFCRNVLIYFDKATQCAVINKLAEKLKPGGYLFLGHSETVSNMQLTLTPVQPTVLKK</sequence>
<dbReference type="eggNOG" id="COG1352">
    <property type="taxonomic scope" value="Bacteria"/>
</dbReference>
<dbReference type="SMART" id="SM00138">
    <property type="entry name" value="MeTrc"/>
    <property type="match status" value="1"/>
</dbReference>
<organism evidence="7 8">
    <name type="scientific">Niastella koreensis (strain DSM 17620 / KACC 11465 / NBRC 106392 / GR20-10)</name>
    <dbReference type="NCBI Taxonomy" id="700598"/>
    <lineage>
        <taxon>Bacteria</taxon>
        <taxon>Pseudomonadati</taxon>
        <taxon>Bacteroidota</taxon>
        <taxon>Chitinophagia</taxon>
        <taxon>Chitinophagales</taxon>
        <taxon>Chitinophagaceae</taxon>
        <taxon>Niastella</taxon>
    </lineage>
</organism>
<dbReference type="KEGG" id="nko:Niako_0251"/>
<gene>
    <name evidence="7" type="ordered locus">Niako_0251</name>
</gene>
<dbReference type="InterPro" id="IPR029063">
    <property type="entry name" value="SAM-dependent_MTases_sf"/>
</dbReference>
<dbReference type="Gene3D" id="1.10.155.10">
    <property type="entry name" value="Chemotaxis receptor methyltransferase CheR, N-terminal domain"/>
    <property type="match status" value="1"/>
</dbReference>
<dbReference type="Pfam" id="PF03705">
    <property type="entry name" value="CheR_N"/>
    <property type="match status" value="1"/>
</dbReference>
<dbReference type="SUPFAM" id="SSF47757">
    <property type="entry name" value="Chemotaxis receptor methyltransferase CheR, N-terminal domain"/>
    <property type="match status" value="1"/>
</dbReference>
<evidence type="ECO:0000313" key="8">
    <source>
        <dbReference type="Proteomes" id="UP000005438"/>
    </source>
</evidence>
<dbReference type="GO" id="GO:0008983">
    <property type="term" value="F:protein-glutamate O-methyltransferase activity"/>
    <property type="evidence" value="ECO:0007669"/>
    <property type="project" value="UniProtKB-EC"/>
</dbReference>
<dbReference type="InterPro" id="IPR036804">
    <property type="entry name" value="CheR_N_sf"/>
</dbReference>
<dbReference type="InterPro" id="IPR000780">
    <property type="entry name" value="CheR_MeTrfase"/>
</dbReference>
<dbReference type="Pfam" id="PF01739">
    <property type="entry name" value="CheR"/>
    <property type="match status" value="1"/>
</dbReference>
<proteinExistence type="predicted"/>
<accession>G8TMY9</accession>
<dbReference type="PROSITE" id="PS50123">
    <property type="entry name" value="CHER"/>
    <property type="match status" value="1"/>
</dbReference>
<dbReference type="PRINTS" id="PR00996">
    <property type="entry name" value="CHERMTFRASE"/>
</dbReference>
<dbReference type="PANTHER" id="PTHR24422">
    <property type="entry name" value="CHEMOTAXIS PROTEIN METHYLTRANSFERASE"/>
    <property type="match status" value="1"/>
</dbReference>
<dbReference type="PANTHER" id="PTHR24422:SF26">
    <property type="entry name" value="CHEMOTAXIS PROTEIN METHYLTRANSFERASE"/>
    <property type="match status" value="1"/>
</dbReference>
<dbReference type="EMBL" id="CP003178">
    <property type="protein sequence ID" value="AEV96651.1"/>
    <property type="molecule type" value="Genomic_DNA"/>
</dbReference>
<reference evidence="7 8" key="1">
    <citation type="submission" date="2011-12" db="EMBL/GenBank/DDBJ databases">
        <title>The complete genome of Niastella koreensis GR20-10.</title>
        <authorList>
            <consortium name="US DOE Joint Genome Institute (JGI-PGF)"/>
            <person name="Lucas S."/>
            <person name="Han J."/>
            <person name="Lapidus A."/>
            <person name="Bruce D."/>
            <person name="Goodwin L."/>
            <person name="Pitluck S."/>
            <person name="Peters L."/>
            <person name="Kyrpides N."/>
            <person name="Mavromatis K."/>
            <person name="Ivanova N."/>
            <person name="Mikhailova N."/>
            <person name="Davenport K."/>
            <person name="Saunders E."/>
            <person name="Detter J.C."/>
            <person name="Tapia R."/>
            <person name="Han C."/>
            <person name="Land M."/>
            <person name="Hauser L."/>
            <person name="Markowitz V."/>
            <person name="Cheng J.-F."/>
            <person name="Hugenholtz P."/>
            <person name="Woyke T."/>
            <person name="Wu D."/>
            <person name="Tindall B."/>
            <person name="Pomrenke H."/>
            <person name="Brambilla E."/>
            <person name="Klenk H.-P."/>
            <person name="Eisen J.A."/>
        </authorList>
    </citation>
    <scope>NUCLEOTIDE SEQUENCE [LARGE SCALE GENOMIC DNA]</scope>
    <source>
        <strain evidence="8">DSM 17620 / KACC 11465 / NBRC 106392 / GR20-10</strain>
    </source>
</reference>
<dbReference type="InterPro" id="IPR050903">
    <property type="entry name" value="Bact_Chemotaxis_MeTrfase"/>
</dbReference>
<dbReference type="Proteomes" id="UP000005438">
    <property type="component" value="Chromosome"/>
</dbReference>
<protein>
    <recommendedName>
        <fullName evidence="2">protein-glutamate O-methyltransferase</fullName>
        <ecNumber evidence="2">2.1.1.80</ecNumber>
    </recommendedName>
</protein>
<evidence type="ECO:0000256" key="5">
    <source>
        <dbReference type="ARBA" id="ARBA00022691"/>
    </source>
</evidence>
<evidence type="ECO:0000259" key="6">
    <source>
        <dbReference type="PROSITE" id="PS50123"/>
    </source>
</evidence>
<keyword evidence="5" id="KW-0949">S-adenosyl-L-methionine</keyword>
<dbReference type="InterPro" id="IPR022641">
    <property type="entry name" value="CheR_N"/>
</dbReference>
<name>G8TMY9_NIAKG</name>
<dbReference type="InterPro" id="IPR026024">
    <property type="entry name" value="Chemotaxis_MeTrfase_CheR"/>
</dbReference>
<dbReference type="Gene3D" id="3.40.50.150">
    <property type="entry name" value="Vaccinia Virus protein VP39"/>
    <property type="match status" value="1"/>
</dbReference>
<evidence type="ECO:0000256" key="3">
    <source>
        <dbReference type="ARBA" id="ARBA00022603"/>
    </source>
</evidence>
<evidence type="ECO:0000256" key="2">
    <source>
        <dbReference type="ARBA" id="ARBA00012534"/>
    </source>
</evidence>
<dbReference type="PIRSF" id="PIRSF000410">
    <property type="entry name" value="CheR"/>
    <property type="match status" value="1"/>
</dbReference>
<feature type="domain" description="CheR-type methyltransferase" evidence="6">
    <location>
        <begin position="5"/>
        <end position="282"/>
    </location>
</feature>
<dbReference type="STRING" id="700598.Niako_0251"/>
<dbReference type="CDD" id="cd02440">
    <property type="entry name" value="AdoMet_MTases"/>
    <property type="match status" value="1"/>
</dbReference>
<keyword evidence="4 7" id="KW-0808">Transferase</keyword>
<dbReference type="PATRIC" id="fig|700598.3.peg.260"/>
<dbReference type="SUPFAM" id="SSF53335">
    <property type="entry name" value="S-adenosyl-L-methionine-dependent methyltransferases"/>
    <property type="match status" value="1"/>
</dbReference>
<evidence type="ECO:0000313" key="7">
    <source>
        <dbReference type="EMBL" id="AEV96651.1"/>
    </source>
</evidence>
<dbReference type="AlphaFoldDB" id="G8TMY9"/>
<evidence type="ECO:0000256" key="4">
    <source>
        <dbReference type="ARBA" id="ARBA00022679"/>
    </source>
</evidence>
<dbReference type="GO" id="GO:0032259">
    <property type="term" value="P:methylation"/>
    <property type="evidence" value="ECO:0007669"/>
    <property type="project" value="UniProtKB-KW"/>
</dbReference>
<comment type="catalytic activity">
    <reaction evidence="1">
        <text>L-glutamyl-[protein] + S-adenosyl-L-methionine = [protein]-L-glutamate 5-O-methyl ester + S-adenosyl-L-homocysteine</text>
        <dbReference type="Rhea" id="RHEA:24452"/>
        <dbReference type="Rhea" id="RHEA-COMP:10208"/>
        <dbReference type="Rhea" id="RHEA-COMP:10311"/>
        <dbReference type="ChEBI" id="CHEBI:29973"/>
        <dbReference type="ChEBI" id="CHEBI:57856"/>
        <dbReference type="ChEBI" id="CHEBI:59789"/>
        <dbReference type="ChEBI" id="CHEBI:82795"/>
        <dbReference type="EC" id="2.1.1.80"/>
    </reaction>
</comment>
<dbReference type="InterPro" id="IPR022642">
    <property type="entry name" value="CheR_C"/>
</dbReference>
<dbReference type="HOGENOM" id="CLU_025854_0_0_10"/>
<keyword evidence="3 7" id="KW-0489">Methyltransferase</keyword>